<accession>A0ABZ1AZV1</accession>
<evidence type="ECO:0000313" key="3">
    <source>
        <dbReference type="EMBL" id="WRL63031.1"/>
    </source>
</evidence>
<proteinExistence type="predicted"/>
<dbReference type="RefSeq" id="WP_324274380.1">
    <property type="nucleotide sequence ID" value="NZ_CP141261.1"/>
</dbReference>
<name>A0ABZ1AZV1_9ACTN</name>
<keyword evidence="1" id="KW-1133">Transmembrane helix</keyword>
<keyword evidence="1" id="KW-0472">Membrane</keyword>
<gene>
    <name evidence="3" type="ORF">U6N30_24770</name>
</gene>
<organism evidence="3 4">
    <name type="scientific">Blastococcus brunescens</name>
    <dbReference type="NCBI Taxonomy" id="1564165"/>
    <lineage>
        <taxon>Bacteria</taxon>
        <taxon>Bacillati</taxon>
        <taxon>Actinomycetota</taxon>
        <taxon>Actinomycetes</taxon>
        <taxon>Geodermatophilales</taxon>
        <taxon>Geodermatophilaceae</taxon>
        <taxon>Blastococcus</taxon>
    </lineage>
</organism>
<evidence type="ECO:0000313" key="4">
    <source>
        <dbReference type="Proteomes" id="UP001324287"/>
    </source>
</evidence>
<keyword evidence="1" id="KW-0812">Transmembrane</keyword>
<evidence type="ECO:0000256" key="1">
    <source>
        <dbReference type="SAM" id="Phobius"/>
    </source>
</evidence>
<reference evidence="3 4" key="1">
    <citation type="submission" date="2023-12" db="EMBL/GenBank/DDBJ databases">
        <title>Blastococcus brunescens sp. nov., an actonobacterium isolated from sandstone collected in sahara desert.</title>
        <authorList>
            <person name="Gtari M."/>
            <person name="Ghodhbane F."/>
        </authorList>
    </citation>
    <scope>NUCLEOTIDE SEQUENCE [LARGE SCALE GENOMIC DNA]</scope>
    <source>
        <strain evidence="3 4">BMG 8361</strain>
    </source>
</reference>
<dbReference type="Proteomes" id="UP001324287">
    <property type="component" value="Chromosome"/>
</dbReference>
<dbReference type="Pfam" id="PF04024">
    <property type="entry name" value="PspC"/>
    <property type="match status" value="1"/>
</dbReference>
<protein>
    <submittedName>
        <fullName evidence="3">PspC domain-containing protein</fullName>
    </submittedName>
</protein>
<feature type="domain" description="Phage shock protein PspC N-terminal" evidence="2">
    <location>
        <begin position="34"/>
        <end position="88"/>
    </location>
</feature>
<dbReference type="EMBL" id="CP141261">
    <property type="protein sequence ID" value="WRL63031.1"/>
    <property type="molecule type" value="Genomic_DNA"/>
</dbReference>
<sequence length="139" mass="14325">MITGVGGAARGATIEYVTTAATGTPPGTTADRPPLARPRSGRLMAGVAAGTAAHLRQDPLVVRVAFVVLASFGIGVVMYGLLWLTMPVATPGEDPTPGRCGSRDPRASARCWSSCSWGSLRSPCSVRWPASAAAIWCCP</sequence>
<evidence type="ECO:0000259" key="2">
    <source>
        <dbReference type="Pfam" id="PF04024"/>
    </source>
</evidence>
<keyword evidence="4" id="KW-1185">Reference proteome</keyword>
<feature type="transmembrane region" description="Helical" evidence="1">
    <location>
        <begin position="60"/>
        <end position="84"/>
    </location>
</feature>
<dbReference type="InterPro" id="IPR007168">
    <property type="entry name" value="Phageshock_PspC_N"/>
</dbReference>